<dbReference type="EMBL" id="BQNB010009690">
    <property type="protein sequence ID" value="GJS67043.1"/>
    <property type="molecule type" value="Genomic_DNA"/>
</dbReference>
<reference evidence="1" key="1">
    <citation type="journal article" date="2022" name="Int. J. Mol. Sci.">
        <title>Draft Genome of Tanacetum Coccineum: Genomic Comparison of Closely Related Tanacetum-Family Plants.</title>
        <authorList>
            <person name="Yamashiro T."/>
            <person name="Shiraishi A."/>
            <person name="Nakayama K."/>
            <person name="Satake H."/>
        </authorList>
    </citation>
    <scope>NUCLEOTIDE SEQUENCE</scope>
</reference>
<protein>
    <submittedName>
        <fullName evidence="1">Zinc knuckle CX2CX4HX4C containing protein</fullName>
    </submittedName>
</protein>
<evidence type="ECO:0000313" key="1">
    <source>
        <dbReference type="EMBL" id="GJS67043.1"/>
    </source>
</evidence>
<dbReference type="PANTHER" id="PTHR31286:SF99">
    <property type="entry name" value="DUF4283 DOMAIN-CONTAINING PROTEIN"/>
    <property type="match status" value="1"/>
</dbReference>
<sequence>MDPVMQCTTLPSHSESLKIFLFHFSWRSTRFYRLSHSEIVDIEKVAVSSSLRSPNIKCALIDSMDGLDAMLENGLWFIRNNLLILKKWHLDENLLKEDVSIIPVWVKLHGVPIMAFSKDSLSDIATKLELKDTIVAAMPKITREGYYTCNIRVEYEWKPPRCACCKVFRHVLEECPKNIGVGATKNLKKTKSIKEVSMSNPFEVLTSIDNDVDFGKLRFVDDDRNPLVPMGIIDSDSEVKVVFDETANLRISTSGKEGSDKGYGTNSLLEQWRDSYLDNNDYDPYDDDMYENHDMFEHLQSIYDDLDITIPKGNDGIPLLQPTLEQSFFARYAKFFENRLTLQEASGSLTLHEVSGSNIRKDSSWLVPSCFVIFDLEPLSLSFDFVFSSEIFKSLSFRLDRLCHLAILCLDQHAHTLHHLESLLTISLDRHYIF</sequence>
<gene>
    <name evidence="1" type="ORF">Tco_0681607</name>
</gene>
<accession>A0ABQ4XQ35</accession>
<keyword evidence="2" id="KW-1185">Reference proteome</keyword>
<dbReference type="PANTHER" id="PTHR31286">
    <property type="entry name" value="GLYCINE-RICH CELL WALL STRUCTURAL PROTEIN 1.8-LIKE"/>
    <property type="match status" value="1"/>
</dbReference>
<name>A0ABQ4XQ35_9ASTR</name>
<evidence type="ECO:0000313" key="2">
    <source>
        <dbReference type="Proteomes" id="UP001151760"/>
    </source>
</evidence>
<dbReference type="Proteomes" id="UP001151760">
    <property type="component" value="Unassembled WGS sequence"/>
</dbReference>
<reference evidence="1" key="2">
    <citation type="submission" date="2022-01" db="EMBL/GenBank/DDBJ databases">
        <authorList>
            <person name="Yamashiro T."/>
            <person name="Shiraishi A."/>
            <person name="Satake H."/>
            <person name="Nakayama K."/>
        </authorList>
    </citation>
    <scope>NUCLEOTIDE SEQUENCE</scope>
</reference>
<proteinExistence type="predicted"/>
<organism evidence="1 2">
    <name type="scientific">Tanacetum coccineum</name>
    <dbReference type="NCBI Taxonomy" id="301880"/>
    <lineage>
        <taxon>Eukaryota</taxon>
        <taxon>Viridiplantae</taxon>
        <taxon>Streptophyta</taxon>
        <taxon>Embryophyta</taxon>
        <taxon>Tracheophyta</taxon>
        <taxon>Spermatophyta</taxon>
        <taxon>Magnoliopsida</taxon>
        <taxon>eudicotyledons</taxon>
        <taxon>Gunneridae</taxon>
        <taxon>Pentapetalae</taxon>
        <taxon>asterids</taxon>
        <taxon>campanulids</taxon>
        <taxon>Asterales</taxon>
        <taxon>Asteraceae</taxon>
        <taxon>Asteroideae</taxon>
        <taxon>Anthemideae</taxon>
        <taxon>Anthemidinae</taxon>
        <taxon>Tanacetum</taxon>
    </lineage>
</organism>
<comment type="caution">
    <text evidence="1">The sequence shown here is derived from an EMBL/GenBank/DDBJ whole genome shotgun (WGS) entry which is preliminary data.</text>
</comment>
<dbReference type="InterPro" id="IPR040256">
    <property type="entry name" value="At4g02000-like"/>
</dbReference>